<reference evidence="2 3" key="1">
    <citation type="submission" date="2017-09" db="EMBL/GenBank/DDBJ databases">
        <title>Genome sequencing of Besnoitia besnoiti strain Bb-Ger1.</title>
        <authorList>
            <person name="Schares G."/>
            <person name="Venepally P."/>
            <person name="Lorenzi H.A."/>
        </authorList>
    </citation>
    <scope>NUCLEOTIDE SEQUENCE [LARGE SCALE GENOMIC DNA]</scope>
    <source>
        <strain evidence="2 3">Bb-Ger1</strain>
    </source>
</reference>
<gene>
    <name evidence="2" type="ORF">BESB_070820</name>
</gene>
<evidence type="ECO:0000313" key="2">
    <source>
        <dbReference type="EMBL" id="PFH33930.1"/>
    </source>
</evidence>
<proteinExistence type="predicted"/>
<dbReference type="GeneID" id="40312008"/>
<sequence length="338" mass="36153">MGFSLDSAEALQSCSTDTILEASSRIALLTRALKAANEATNLARQRPTVMHPPKVLRRADYLSSSSSSSSVPALPNVPPSPAPPHASPASAVPRSGPPIGSSGSSARECLRPQHEPVKVAPREDNPKREASTSSRATALLAKVPAEAEGNETPQAEQGKEATAERPSPPIWEHTRTRGCPIFTRTHPAFAALVGKADAEVPRVRVENKQAADADSNNHSSETFRAKRKSRRHRHRKIYELNRAKEAAERYLATAEQARQRSRSLFSPSLSPDAGLLRSAPLREAAGASGSAAAAAWKTARNHGRPAGADWLSLALPIPPGPFKHLKTDCAGVRKSRMT</sequence>
<keyword evidence="3" id="KW-1185">Reference proteome</keyword>
<name>A0A2A9MEY3_BESBE</name>
<evidence type="ECO:0000313" key="3">
    <source>
        <dbReference type="Proteomes" id="UP000224006"/>
    </source>
</evidence>
<feature type="compositionally biased region" description="Pro residues" evidence="1">
    <location>
        <begin position="75"/>
        <end position="86"/>
    </location>
</feature>
<feature type="compositionally biased region" description="Basic residues" evidence="1">
    <location>
        <begin position="225"/>
        <end position="234"/>
    </location>
</feature>
<organism evidence="2 3">
    <name type="scientific">Besnoitia besnoiti</name>
    <name type="common">Apicomplexan protozoan</name>
    <dbReference type="NCBI Taxonomy" id="94643"/>
    <lineage>
        <taxon>Eukaryota</taxon>
        <taxon>Sar</taxon>
        <taxon>Alveolata</taxon>
        <taxon>Apicomplexa</taxon>
        <taxon>Conoidasida</taxon>
        <taxon>Coccidia</taxon>
        <taxon>Eucoccidiorida</taxon>
        <taxon>Eimeriorina</taxon>
        <taxon>Sarcocystidae</taxon>
        <taxon>Besnoitia</taxon>
    </lineage>
</organism>
<protein>
    <submittedName>
        <fullName evidence="2">Uncharacterized protein</fullName>
    </submittedName>
</protein>
<evidence type="ECO:0000256" key="1">
    <source>
        <dbReference type="SAM" id="MobiDB-lite"/>
    </source>
</evidence>
<dbReference type="EMBL" id="NWUJ01000007">
    <property type="protein sequence ID" value="PFH33930.1"/>
    <property type="molecule type" value="Genomic_DNA"/>
</dbReference>
<dbReference type="RefSeq" id="XP_029217939.1">
    <property type="nucleotide sequence ID" value="XM_029365455.1"/>
</dbReference>
<dbReference type="VEuPathDB" id="ToxoDB:BESB_070820"/>
<dbReference type="KEGG" id="bbes:BESB_070820"/>
<feature type="region of interest" description="Disordered" evidence="1">
    <location>
        <begin position="38"/>
        <end position="172"/>
    </location>
</feature>
<feature type="compositionally biased region" description="Low complexity" evidence="1">
    <location>
        <begin position="131"/>
        <end position="141"/>
    </location>
</feature>
<feature type="compositionally biased region" description="Low complexity" evidence="1">
    <location>
        <begin position="87"/>
        <end position="105"/>
    </location>
</feature>
<dbReference type="Proteomes" id="UP000224006">
    <property type="component" value="Unassembled WGS sequence"/>
</dbReference>
<feature type="compositionally biased region" description="Low complexity" evidence="1">
    <location>
        <begin position="63"/>
        <end position="74"/>
    </location>
</feature>
<feature type="region of interest" description="Disordered" evidence="1">
    <location>
        <begin position="207"/>
        <end position="234"/>
    </location>
</feature>
<feature type="compositionally biased region" description="Basic and acidic residues" evidence="1">
    <location>
        <begin position="108"/>
        <end position="130"/>
    </location>
</feature>
<accession>A0A2A9MEY3</accession>
<comment type="caution">
    <text evidence="2">The sequence shown here is derived from an EMBL/GenBank/DDBJ whole genome shotgun (WGS) entry which is preliminary data.</text>
</comment>
<dbReference type="AlphaFoldDB" id="A0A2A9MEY3"/>